<protein>
    <submittedName>
        <fullName evidence="2">Uncharacterized protein</fullName>
    </submittedName>
</protein>
<evidence type="ECO:0000313" key="2">
    <source>
        <dbReference type="EMBL" id="CAL1401884.1"/>
    </source>
</evidence>
<feature type="region of interest" description="Disordered" evidence="1">
    <location>
        <begin position="1"/>
        <end position="20"/>
    </location>
</feature>
<feature type="region of interest" description="Disordered" evidence="1">
    <location>
        <begin position="63"/>
        <end position="99"/>
    </location>
</feature>
<proteinExistence type="predicted"/>
<keyword evidence="3" id="KW-1185">Reference proteome</keyword>
<gene>
    <name evidence="2" type="ORF">LTRI10_LOCUS41922</name>
</gene>
<dbReference type="AlphaFoldDB" id="A0AAV2FU71"/>
<name>A0AAV2FU71_9ROSI</name>
<dbReference type="Proteomes" id="UP001497516">
    <property type="component" value="Chromosome 7"/>
</dbReference>
<evidence type="ECO:0000313" key="3">
    <source>
        <dbReference type="Proteomes" id="UP001497516"/>
    </source>
</evidence>
<organism evidence="2 3">
    <name type="scientific">Linum trigynum</name>
    <dbReference type="NCBI Taxonomy" id="586398"/>
    <lineage>
        <taxon>Eukaryota</taxon>
        <taxon>Viridiplantae</taxon>
        <taxon>Streptophyta</taxon>
        <taxon>Embryophyta</taxon>
        <taxon>Tracheophyta</taxon>
        <taxon>Spermatophyta</taxon>
        <taxon>Magnoliopsida</taxon>
        <taxon>eudicotyledons</taxon>
        <taxon>Gunneridae</taxon>
        <taxon>Pentapetalae</taxon>
        <taxon>rosids</taxon>
        <taxon>fabids</taxon>
        <taxon>Malpighiales</taxon>
        <taxon>Linaceae</taxon>
        <taxon>Linum</taxon>
    </lineage>
</organism>
<evidence type="ECO:0000256" key="1">
    <source>
        <dbReference type="SAM" id="MobiDB-lite"/>
    </source>
</evidence>
<reference evidence="2 3" key="1">
    <citation type="submission" date="2024-04" db="EMBL/GenBank/DDBJ databases">
        <authorList>
            <person name="Fracassetti M."/>
        </authorList>
    </citation>
    <scope>NUCLEOTIDE SEQUENCE [LARGE SCALE GENOMIC DNA]</scope>
</reference>
<dbReference type="EMBL" id="OZ034820">
    <property type="protein sequence ID" value="CAL1401884.1"/>
    <property type="molecule type" value="Genomic_DNA"/>
</dbReference>
<accession>A0AAV2FU71</accession>
<sequence>MSHCSSVPSIEADRFESPRNRKSNCISVYKRAQPIQTPSPDIQAEHTKLVCVSLREGIGDAATGFTKEVDPSPNALRIPNASTFPSEATEELSRSLPFY</sequence>